<reference evidence="1 2" key="1">
    <citation type="submission" date="2018-06" db="EMBL/GenBank/DDBJ databases">
        <title>Phytoactinopolyspora halophila sp. nov., a novel halophilic actinomycete isolated from a saline soil in China.</title>
        <authorList>
            <person name="Tang S.-K."/>
        </authorList>
    </citation>
    <scope>NUCLEOTIDE SEQUENCE [LARGE SCALE GENOMIC DNA]</scope>
    <source>
        <strain evidence="1 2">YIM 96934</strain>
    </source>
</reference>
<dbReference type="EMBL" id="QMIG01000022">
    <property type="protein sequence ID" value="RAW11157.1"/>
    <property type="molecule type" value="Genomic_DNA"/>
</dbReference>
<dbReference type="Proteomes" id="UP000250462">
    <property type="component" value="Unassembled WGS sequence"/>
</dbReference>
<proteinExistence type="predicted"/>
<organism evidence="1 2">
    <name type="scientific">Phytoactinopolyspora halophila</name>
    <dbReference type="NCBI Taxonomy" id="1981511"/>
    <lineage>
        <taxon>Bacteria</taxon>
        <taxon>Bacillati</taxon>
        <taxon>Actinomycetota</taxon>
        <taxon>Actinomycetes</taxon>
        <taxon>Jiangellales</taxon>
        <taxon>Jiangellaceae</taxon>
        <taxon>Phytoactinopolyspora</taxon>
    </lineage>
</organism>
<gene>
    <name evidence="1" type="ORF">DPM12_17605</name>
</gene>
<sequence>MLTDHEHVFVSARWPLVRIELSARCDWHFRMLAFGLKWHDGRRVNLRVTPLVAPGSSFAHVINRDFAGNHGARATHWPVGATSKRARTAYSGGLLGFAVSTMLSHLLPR</sequence>
<protein>
    <submittedName>
        <fullName evidence="1">Uncharacterized protein</fullName>
    </submittedName>
</protein>
<dbReference type="AlphaFoldDB" id="A0A329QFK9"/>
<evidence type="ECO:0000313" key="1">
    <source>
        <dbReference type="EMBL" id="RAW11157.1"/>
    </source>
</evidence>
<comment type="caution">
    <text evidence="1">The sequence shown here is derived from an EMBL/GenBank/DDBJ whole genome shotgun (WGS) entry which is preliminary data.</text>
</comment>
<accession>A0A329QFK9</accession>
<name>A0A329QFK9_9ACTN</name>
<keyword evidence="2" id="KW-1185">Reference proteome</keyword>
<evidence type="ECO:0000313" key="2">
    <source>
        <dbReference type="Proteomes" id="UP000250462"/>
    </source>
</evidence>